<proteinExistence type="predicted"/>
<dbReference type="InterPro" id="IPR032843">
    <property type="entry name" value="Jiv"/>
</dbReference>
<dbReference type="SUPFAM" id="SSF46565">
    <property type="entry name" value="Chaperone J-domain"/>
    <property type="match status" value="1"/>
</dbReference>
<dbReference type="AlphaFoldDB" id="A0A6A4WI24"/>
<evidence type="ECO:0000313" key="3">
    <source>
        <dbReference type="EMBL" id="KAF0301571.1"/>
    </source>
</evidence>
<feature type="compositionally biased region" description="Low complexity" evidence="1">
    <location>
        <begin position="211"/>
        <end position="232"/>
    </location>
</feature>
<dbReference type="Gene3D" id="1.10.287.110">
    <property type="entry name" value="DnaJ domain"/>
    <property type="match status" value="1"/>
</dbReference>
<feature type="region of interest" description="Disordered" evidence="1">
    <location>
        <begin position="110"/>
        <end position="544"/>
    </location>
</feature>
<dbReference type="OrthoDB" id="1507364at2759"/>
<evidence type="ECO:0000313" key="4">
    <source>
        <dbReference type="Proteomes" id="UP000440578"/>
    </source>
</evidence>
<dbReference type="Pfam" id="PF00226">
    <property type="entry name" value="DnaJ"/>
    <property type="match status" value="1"/>
</dbReference>
<feature type="compositionally biased region" description="Basic residues" evidence="1">
    <location>
        <begin position="882"/>
        <end position="892"/>
    </location>
</feature>
<organism evidence="3 4">
    <name type="scientific">Amphibalanus amphitrite</name>
    <name type="common">Striped barnacle</name>
    <name type="synonym">Balanus amphitrite</name>
    <dbReference type="NCBI Taxonomy" id="1232801"/>
    <lineage>
        <taxon>Eukaryota</taxon>
        <taxon>Metazoa</taxon>
        <taxon>Ecdysozoa</taxon>
        <taxon>Arthropoda</taxon>
        <taxon>Crustacea</taxon>
        <taxon>Multicrustacea</taxon>
        <taxon>Cirripedia</taxon>
        <taxon>Thoracica</taxon>
        <taxon>Thoracicalcarea</taxon>
        <taxon>Balanomorpha</taxon>
        <taxon>Balanoidea</taxon>
        <taxon>Balanidae</taxon>
        <taxon>Amphibalaninae</taxon>
        <taxon>Amphibalanus</taxon>
    </lineage>
</organism>
<keyword evidence="4" id="KW-1185">Reference proteome</keyword>
<accession>A0A6A4WI24</accession>
<feature type="region of interest" description="Disordered" evidence="1">
    <location>
        <begin position="869"/>
        <end position="892"/>
    </location>
</feature>
<dbReference type="SMART" id="SM00271">
    <property type="entry name" value="DnaJ"/>
    <property type="match status" value="1"/>
</dbReference>
<dbReference type="InterPro" id="IPR001623">
    <property type="entry name" value="DnaJ_domain"/>
</dbReference>
<feature type="compositionally biased region" description="Polar residues" evidence="1">
    <location>
        <begin position="245"/>
        <end position="256"/>
    </location>
</feature>
<feature type="region of interest" description="Disordered" evidence="1">
    <location>
        <begin position="21"/>
        <end position="94"/>
    </location>
</feature>
<feature type="compositionally biased region" description="Low complexity" evidence="1">
    <location>
        <begin position="79"/>
        <end position="91"/>
    </location>
</feature>
<dbReference type="PANTHER" id="PTHR44665">
    <property type="entry name" value="DNAJ HOMOLOG SUBFAMILY C MEMBER 14"/>
    <property type="match status" value="1"/>
</dbReference>
<feature type="compositionally biased region" description="Low complexity" evidence="1">
    <location>
        <begin position="871"/>
        <end position="881"/>
    </location>
</feature>
<dbReference type="InterPro" id="IPR052317">
    <property type="entry name" value="Viral_replicn-host_int_reg"/>
</dbReference>
<feature type="compositionally biased region" description="Pro residues" evidence="1">
    <location>
        <begin position="117"/>
        <end position="127"/>
    </location>
</feature>
<feature type="compositionally biased region" description="Gly residues" evidence="1">
    <location>
        <begin position="319"/>
        <end position="328"/>
    </location>
</feature>
<evidence type="ECO:0000259" key="2">
    <source>
        <dbReference type="PROSITE" id="PS50076"/>
    </source>
</evidence>
<name>A0A6A4WI24_AMPAM</name>
<dbReference type="EMBL" id="VIIS01001150">
    <property type="protein sequence ID" value="KAF0301571.1"/>
    <property type="molecule type" value="Genomic_DNA"/>
</dbReference>
<dbReference type="PANTHER" id="PTHR44665:SF1">
    <property type="entry name" value="DNAJ HOMOLOG SUBFAMILY C MEMBER 14"/>
    <property type="match status" value="1"/>
</dbReference>
<comment type="caution">
    <text evidence="3">The sequence shown here is derived from an EMBL/GenBank/DDBJ whole genome shotgun (WGS) entry which is preliminary data.</text>
</comment>
<feature type="domain" description="J" evidence="2">
    <location>
        <begin position="660"/>
        <end position="724"/>
    </location>
</feature>
<feature type="compositionally biased region" description="Polar residues" evidence="1">
    <location>
        <begin position="403"/>
        <end position="434"/>
    </location>
</feature>
<dbReference type="InterPro" id="IPR036869">
    <property type="entry name" value="J_dom_sf"/>
</dbReference>
<gene>
    <name evidence="3" type="primary">Dnajc14_2</name>
    <name evidence="3" type="ORF">FJT64_026173</name>
</gene>
<dbReference type="Proteomes" id="UP000440578">
    <property type="component" value="Unassembled WGS sequence"/>
</dbReference>
<feature type="compositionally biased region" description="Basic and acidic residues" evidence="1">
    <location>
        <begin position="338"/>
        <end position="350"/>
    </location>
</feature>
<evidence type="ECO:0000256" key="1">
    <source>
        <dbReference type="SAM" id="MobiDB-lite"/>
    </source>
</evidence>
<reference evidence="3 4" key="1">
    <citation type="submission" date="2019-07" db="EMBL/GenBank/DDBJ databases">
        <title>Draft genome assembly of a fouling barnacle, Amphibalanus amphitrite (Darwin, 1854): The first reference genome for Thecostraca.</title>
        <authorList>
            <person name="Kim W."/>
        </authorList>
    </citation>
    <scope>NUCLEOTIDE SEQUENCE [LARGE SCALE GENOMIC DNA]</scope>
    <source>
        <strain evidence="3">SNU_AA5</strain>
        <tissue evidence="3">Soma without cirri and trophi</tissue>
    </source>
</reference>
<feature type="compositionally biased region" description="Basic and acidic residues" evidence="1">
    <location>
        <begin position="508"/>
        <end position="518"/>
    </location>
</feature>
<dbReference type="PROSITE" id="PS50076">
    <property type="entry name" value="DNAJ_2"/>
    <property type="match status" value="1"/>
</dbReference>
<feature type="compositionally biased region" description="Pro residues" evidence="1">
    <location>
        <begin position="143"/>
        <end position="156"/>
    </location>
</feature>
<protein>
    <submittedName>
        <fullName evidence="3">DnaJ subfamily C member 14</fullName>
    </submittedName>
</protein>
<sequence length="892" mass="94899">MESRGDLERRDSISNLIERLTAELGPDGSGDGQYSPFGSASTGAAAAWQPAAPSPHPLYGGDRHQLHFGGPPPSPPYQADPVVAGAAAPDGELGTAHLSDNLAAHLAGFDTPLFDPLQPPPPPPPPGSFLSSWFGGWLGYSAPAPPVELTPPPVPHHPPERCSPARTAEPPPAPHSADPAAAPVVASITPPARQSPSPVHPIPPPAHQGVPSSHQNPSPTHHSPSPTHRSSPLAHQNPPAHQSPPAHQNPLTTHQTPPSPQNSPPVQQNPPPPPASAAPPSRPSYSAVLAKPAPATGPAPKPVDSAARQTASRGDAETPGGGGGGGGRRGGRGRRRRVSEAESKTTKEETTPQPAVSDGEPTPPGQVEQERDNEQKKAKSKKLTRTVSAGEVPGSASGRRSETLNNNPDRAQPTVQRRPLNYNNNLGASSTLGPAQTHVHTPPTAATSSDGDTAKKVDVNVGKQKNCGKTSNETKKVDITLNKPDNKTLSQSRGPPPVNLLSAGGGAKSERVAKELAFRGRGSGRSGGRGRRTADDPGAGGRGGQLLRKVRAQLAPGAALLAALVSWLLHLVLDVAAMSADLLWTAVRSGALSGRQWVAHWAAAGRAALSARLAAVRAWLARPGKGAASSGPQQGLQANIALPATGDEAMTRLLACKDSDPYSILGVTHDCSDADIKKYYRRQALLVHPDKSRSPGADEAFKILQRAFQLVGEPEKRAEFDSEAREKHEVNEAFRQYMDEMMTRLREKMEETQNTLRCNNCNRRHRRTRVDRPVYAARSCASCQIRHAAREGDIWAESRWLGLLWRYYACMDGGVFDISEWAACQSQSLKHLQANHHTVQYRIISGAKRHRPPADEPSDRDLEELLNNLCSGSMSGESGQQSRRRGARRRPQ</sequence>
<dbReference type="PRINTS" id="PR00625">
    <property type="entry name" value="JDOMAIN"/>
</dbReference>
<feature type="compositionally biased region" description="Low complexity" evidence="1">
    <location>
        <begin position="35"/>
        <end position="51"/>
    </location>
</feature>
<feature type="compositionally biased region" description="Basic and acidic residues" evidence="1">
    <location>
        <begin position="368"/>
        <end position="377"/>
    </location>
</feature>
<feature type="compositionally biased region" description="Pro residues" evidence="1">
    <location>
        <begin position="257"/>
        <end position="282"/>
    </location>
</feature>
<dbReference type="Pfam" id="PF14901">
    <property type="entry name" value="Jiv90"/>
    <property type="match status" value="1"/>
</dbReference>
<dbReference type="CDD" id="cd06257">
    <property type="entry name" value="DnaJ"/>
    <property type="match status" value="1"/>
</dbReference>